<gene>
    <name evidence="3" type="ORF">IV203_033886</name>
</gene>
<comment type="caution">
    <text evidence="3">The sequence shown here is derived from an EMBL/GenBank/DDBJ whole genome shotgun (WGS) entry which is preliminary data.</text>
</comment>
<evidence type="ECO:0000313" key="3">
    <source>
        <dbReference type="EMBL" id="KAG7373162.1"/>
    </source>
</evidence>
<accession>A0A9K3M3J0</accession>
<evidence type="ECO:0000256" key="2">
    <source>
        <dbReference type="SAM" id="Phobius"/>
    </source>
</evidence>
<reference evidence="3" key="2">
    <citation type="submission" date="2021-04" db="EMBL/GenBank/DDBJ databases">
        <authorList>
            <person name="Podell S."/>
        </authorList>
    </citation>
    <scope>NUCLEOTIDE SEQUENCE</scope>
    <source>
        <strain evidence="3">Hildebrandi</strain>
    </source>
</reference>
<dbReference type="OrthoDB" id="4347at2759"/>
<evidence type="ECO:0008006" key="5">
    <source>
        <dbReference type="Google" id="ProtNLM"/>
    </source>
</evidence>
<dbReference type="InterPro" id="IPR055323">
    <property type="entry name" value="C57A10.07/YOR238W"/>
</dbReference>
<name>A0A9K3M3J0_9STRA</name>
<dbReference type="GO" id="GO:0005737">
    <property type="term" value="C:cytoplasm"/>
    <property type="evidence" value="ECO:0007669"/>
    <property type="project" value="TreeGrafter"/>
</dbReference>
<dbReference type="Proteomes" id="UP000693970">
    <property type="component" value="Unassembled WGS sequence"/>
</dbReference>
<dbReference type="AlphaFoldDB" id="A0A9K3M3J0"/>
<reference evidence="3" key="1">
    <citation type="journal article" date="2021" name="Sci. Rep.">
        <title>Diploid genomic architecture of Nitzschia inconspicua, an elite biomass production diatom.</title>
        <authorList>
            <person name="Oliver A."/>
            <person name="Podell S."/>
            <person name="Pinowska A."/>
            <person name="Traller J.C."/>
            <person name="Smith S.R."/>
            <person name="McClure R."/>
            <person name="Beliaev A."/>
            <person name="Bohutskyi P."/>
            <person name="Hill E.A."/>
            <person name="Rabines A."/>
            <person name="Zheng H."/>
            <person name="Allen L.Z."/>
            <person name="Kuo A."/>
            <person name="Grigoriev I.V."/>
            <person name="Allen A.E."/>
            <person name="Hazlebeck D."/>
            <person name="Allen E.E."/>
        </authorList>
    </citation>
    <scope>NUCLEOTIDE SEQUENCE</scope>
    <source>
        <strain evidence="3">Hildebrandi</strain>
    </source>
</reference>
<dbReference type="EMBL" id="JAGRRH010000002">
    <property type="protein sequence ID" value="KAG7373162.1"/>
    <property type="molecule type" value="Genomic_DNA"/>
</dbReference>
<feature type="region of interest" description="Disordered" evidence="1">
    <location>
        <begin position="1"/>
        <end position="22"/>
    </location>
</feature>
<feature type="transmembrane region" description="Helical" evidence="2">
    <location>
        <begin position="33"/>
        <end position="56"/>
    </location>
</feature>
<evidence type="ECO:0000256" key="1">
    <source>
        <dbReference type="SAM" id="MobiDB-lite"/>
    </source>
</evidence>
<evidence type="ECO:0000313" key="4">
    <source>
        <dbReference type="Proteomes" id="UP000693970"/>
    </source>
</evidence>
<keyword evidence="4" id="KW-1185">Reference proteome</keyword>
<proteinExistence type="predicted"/>
<organism evidence="3 4">
    <name type="scientific">Nitzschia inconspicua</name>
    <dbReference type="NCBI Taxonomy" id="303405"/>
    <lineage>
        <taxon>Eukaryota</taxon>
        <taxon>Sar</taxon>
        <taxon>Stramenopiles</taxon>
        <taxon>Ochrophyta</taxon>
        <taxon>Bacillariophyta</taxon>
        <taxon>Bacillariophyceae</taxon>
        <taxon>Bacillariophycidae</taxon>
        <taxon>Bacillariales</taxon>
        <taxon>Bacillariaceae</taxon>
        <taxon>Nitzschia</taxon>
    </lineage>
</organism>
<keyword evidence="2" id="KW-1133">Transmembrane helix</keyword>
<sequence length="373" mass="42166">MTEEKRGSVVSPVQRRKKAHRDMARHWERRRNLLLAAALLLFISVFVGFDITYWRYVKKYQSTTQRQQKKRENVGLDNLIIRGSTRNTNDPSGNLRGDSGRHHGIWVDPEKAQPFNDKNLALNAKHLIVVAGHSVTVSGHLEDAGSDESDWFLLSYQKGQGLPQAIHAHIQAGIDEAHNDPSSLLIFSGGETRAASGPQTEAQAYYHVADAMKMWQGTVRARTTTEEFATDSFENLIFAICRFREVTGDYPQKITVVSFSFKQRRFEALHAPALRWPSDQFRYVGVDPPSSTGFDLQRATDGELQNAAAPFEKDPYGCHTPVLQEKRKSRNPFMRTPPYALTCPEIKDLLSFCGPKLYPAERLPWGKSIQLPT</sequence>
<dbReference type="PANTHER" id="PTHR28110:SF1">
    <property type="entry name" value="TRANSMEMBRANE PROTEIN"/>
    <property type="match status" value="1"/>
</dbReference>
<dbReference type="PANTHER" id="PTHR28110">
    <property type="entry name" value="TRANSMEMBRANE PROTEIN"/>
    <property type="match status" value="1"/>
</dbReference>
<keyword evidence="2" id="KW-0812">Transmembrane</keyword>
<keyword evidence="2" id="KW-0472">Membrane</keyword>
<protein>
    <recommendedName>
        <fullName evidence="5">DUF218 domain-containing protein</fullName>
    </recommendedName>
</protein>